<proteinExistence type="predicted"/>
<dbReference type="EMBL" id="SNSC02000012">
    <property type="protein sequence ID" value="TID19605.1"/>
    <property type="molecule type" value="Genomic_DNA"/>
</dbReference>
<gene>
    <name evidence="2" type="ORF">E6O75_ATG06943</name>
</gene>
<feature type="compositionally biased region" description="Pro residues" evidence="1">
    <location>
        <begin position="60"/>
        <end position="69"/>
    </location>
</feature>
<protein>
    <submittedName>
        <fullName evidence="2">Uncharacterized protein</fullName>
    </submittedName>
</protein>
<keyword evidence="3" id="KW-1185">Reference proteome</keyword>
<feature type="region of interest" description="Disordered" evidence="1">
    <location>
        <begin position="567"/>
        <end position="639"/>
    </location>
</feature>
<dbReference type="Proteomes" id="UP000298493">
    <property type="component" value="Unassembled WGS sequence"/>
</dbReference>
<feature type="compositionally biased region" description="Polar residues" evidence="1">
    <location>
        <begin position="73"/>
        <end position="94"/>
    </location>
</feature>
<feature type="compositionally biased region" description="Low complexity" evidence="1">
    <location>
        <begin position="30"/>
        <end position="59"/>
    </location>
</feature>
<feature type="compositionally biased region" description="Low complexity" evidence="1">
    <location>
        <begin position="488"/>
        <end position="549"/>
    </location>
</feature>
<organism evidence="2 3">
    <name type="scientific">Venturia nashicola</name>
    <dbReference type="NCBI Taxonomy" id="86259"/>
    <lineage>
        <taxon>Eukaryota</taxon>
        <taxon>Fungi</taxon>
        <taxon>Dikarya</taxon>
        <taxon>Ascomycota</taxon>
        <taxon>Pezizomycotina</taxon>
        <taxon>Dothideomycetes</taxon>
        <taxon>Pleosporomycetidae</taxon>
        <taxon>Venturiales</taxon>
        <taxon>Venturiaceae</taxon>
        <taxon>Venturia</taxon>
    </lineage>
</organism>
<feature type="compositionally biased region" description="Polar residues" evidence="1">
    <location>
        <begin position="571"/>
        <end position="583"/>
    </location>
</feature>
<feature type="region of interest" description="Disordered" evidence="1">
    <location>
        <begin position="290"/>
        <end position="335"/>
    </location>
</feature>
<evidence type="ECO:0000256" key="1">
    <source>
        <dbReference type="SAM" id="MobiDB-lite"/>
    </source>
</evidence>
<name>A0A4Z1NXW4_9PEZI</name>
<feature type="region of interest" description="Disordered" evidence="1">
    <location>
        <begin position="367"/>
        <end position="555"/>
    </location>
</feature>
<feature type="compositionally biased region" description="Low complexity" evidence="1">
    <location>
        <begin position="411"/>
        <end position="422"/>
    </location>
</feature>
<feature type="compositionally biased region" description="Polar residues" evidence="1">
    <location>
        <begin position="432"/>
        <end position="462"/>
    </location>
</feature>
<feature type="compositionally biased region" description="Pro residues" evidence="1">
    <location>
        <begin position="193"/>
        <end position="206"/>
    </location>
</feature>
<evidence type="ECO:0000313" key="3">
    <source>
        <dbReference type="Proteomes" id="UP000298493"/>
    </source>
</evidence>
<sequence>MDYIKKSVKTGKALYTAVDGAIRNPDQFLQHGQQQQQQQQHYQQQQIPQGQGQPQHNLQQPPPFPPRPGAQPYNNGPNHSVSYQPQTTGYIQSPQLPPRPQTVDPYPQQQAHRDDQQSQQYTGYVPSSAPYTQTPHPANSQLAWPPPQHIFSSVQPPSQPPLSPTQPPPQAVTLSPMQQPPAAFTPNQFSQPYSPPPTSAFSPPLPSTQSFSQMSPVTSAATPVSQPFSPTLPPSTVGTVSPQLSTHTYSFPQNNGQYHGQATPPPPTQNPTFGSHAGLALNPYHAPSAIPSSGPIVPKSFQSPQLPNSYDEPSGPVSPPPFHSPELSYPYDYQPNAGHQQITFIAELPEDNFASQAVELPAEVPADLFPSSKPAEHNEEGEGFAHARSPLEHNVATRIGKSGKSVDIAHGQPGSSPDQSPSTRGETPITPPSTVTAREQVQQPTPLHPQTSSVPATHTTHPPYQWQPPACSPLAVYNPSIFPPMPGSPQSQQAPFQQAQSGANTSAYIAYLQPQQPAPYQQPHTENQGYVAYGQQQQQQQYPAPQPAYSIPAPVPYSQPVSVERMGSLAQRAQQMSLNSEPSAQFPYRATGSEDHKAPLQQPSFGLLTGYAPQNQTHQVDSNVNAPGYHPHGPPPPYM</sequence>
<feature type="compositionally biased region" description="Polar residues" evidence="1">
    <location>
        <begin position="129"/>
        <end position="142"/>
    </location>
</feature>
<feature type="compositionally biased region" description="Pro residues" evidence="1">
    <location>
        <begin position="157"/>
        <end position="170"/>
    </location>
</feature>
<accession>A0A4Z1NXW4</accession>
<feature type="region of interest" description="Disordered" evidence="1">
    <location>
        <begin position="25"/>
        <end position="248"/>
    </location>
</feature>
<feature type="compositionally biased region" description="Polar residues" evidence="1">
    <location>
        <begin position="612"/>
        <end position="625"/>
    </location>
</feature>
<feature type="compositionally biased region" description="Basic and acidic residues" evidence="1">
    <location>
        <begin position="374"/>
        <end position="391"/>
    </location>
</feature>
<comment type="caution">
    <text evidence="2">The sequence shown here is derived from an EMBL/GenBank/DDBJ whole genome shotgun (WGS) entry which is preliminary data.</text>
</comment>
<evidence type="ECO:0000313" key="2">
    <source>
        <dbReference type="EMBL" id="TID19605.1"/>
    </source>
</evidence>
<reference evidence="2 3" key="1">
    <citation type="submission" date="2019-04" db="EMBL/GenBank/DDBJ databases">
        <title>High contiguity whole genome sequence and gene annotation resource for two Venturia nashicola isolates.</title>
        <authorList>
            <person name="Prokchorchik M."/>
            <person name="Won K."/>
            <person name="Lee Y."/>
            <person name="Choi E.D."/>
            <person name="Segonzac C."/>
            <person name="Sohn K.H."/>
        </authorList>
    </citation>
    <scope>NUCLEOTIDE SEQUENCE [LARGE SCALE GENOMIC DNA]</scope>
    <source>
        <strain evidence="2 3">PRI2</strain>
    </source>
</reference>
<feature type="compositionally biased region" description="Polar residues" evidence="1">
    <location>
        <begin position="208"/>
        <end position="248"/>
    </location>
</feature>
<dbReference type="AlphaFoldDB" id="A0A4Z1NXW4"/>